<dbReference type="HOGENOM" id="CLU_1111565_0_0_1"/>
<dbReference type="GeneID" id="6082242"/>
<dbReference type="RefSeq" id="XP_001886506.1">
    <property type="nucleotide sequence ID" value="XM_001886471.1"/>
</dbReference>
<protein>
    <submittedName>
        <fullName evidence="2">Predicted protein</fullName>
    </submittedName>
</protein>
<gene>
    <name evidence="2" type="ORF">LACBIDRAFT_332094</name>
</gene>
<evidence type="ECO:0000313" key="2">
    <source>
        <dbReference type="EMBL" id="EDR02796.1"/>
    </source>
</evidence>
<dbReference type="AlphaFoldDB" id="B0DRJ8"/>
<name>B0DRJ8_LACBS</name>
<dbReference type="EMBL" id="DS547128">
    <property type="protein sequence ID" value="EDR02796.1"/>
    <property type="molecule type" value="Genomic_DNA"/>
</dbReference>
<keyword evidence="3" id="KW-1185">Reference proteome</keyword>
<sequence length="250" mass="28770">MDCFRNGRNTVTPLNDTPLILVFLPQMLFKHSEICFCGERLCSHLLKLISQFQCIIMGFSLQRSRAPPWDTLRLFVALLHLFGFRFVIVVKLVEGASCEERTALNRVIDMLILYTLEMTLLTAAIFGHNDLSLEQSLIFFALLVILPKRQFVLTFPDSPFDPHFTSLRQFLPRDLKQGTKRLNSRKHIRSAQSQARNEEAKWSSNSTSRSTSAFGRFSKTAPPAPLARTYYPNHVDASWHSQGWSYLMRK</sequence>
<feature type="compositionally biased region" description="Low complexity" evidence="1">
    <location>
        <begin position="203"/>
        <end position="212"/>
    </location>
</feature>
<dbReference type="KEGG" id="lbc:LACBIDRAFT_332094"/>
<reference evidence="2 3" key="1">
    <citation type="journal article" date="2008" name="Nature">
        <title>The genome of Laccaria bicolor provides insights into mycorrhizal symbiosis.</title>
        <authorList>
            <person name="Martin F."/>
            <person name="Aerts A."/>
            <person name="Ahren D."/>
            <person name="Brun A."/>
            <person name="Danchin E.G.J."/>
            <person name="Duchaussoy F."/>
            <person name="Gibon J."/>
            <person name="Kohler A."/>
            <person name="Lindquist E."/>
            <person name="Pereda V."/>
            <person name="Salamov A."/>
            <person name="Shapiro H.J."/>
            <person name="Wuyts J."/>
            <person name="Blaudez D."/>
            <person name="Buee M."/>
            <person name="Brokstein P."/>
            <person name="Canbaeck B."/>
            <person name="Cohen D."/>
            <person name="Courty P.E."/>
            <person name="Coutinho P.M."/>
            <person name="Delaruelle C."/>
            <person name="Detter J.C."/>
            <person name="Deveau A."/>
            <person name="DiFazio S."/>
            <person name="Duplessis S."/>
            <person name="Fraissinet-Tachet L."/>
            <person name="Lucic E."/>
            <person name="Frey-Klett P."/>
            <person name="Fourrey C."/>
            <person name="Feussner I."/>
            <person name="Gay G."/>
            <person name="Grimwood J."/>
            <person name="Hoegger P.J."/>
            <person name="Jain P."/>
            <person name="Kilaru S."/>
            <person name="Labbe J."/>
            <person name="Lin Y.C."/>
            <person name="Legue V."/>
            <person name="Le Tacon F."/>
            <person name="Marmeisse R."/>
            <person name="Melayah D."/>
            <person name="Montanini B."/>
            <person name="Muratet M."/>
            <person name="Nehls U."/>
            <person name="Niculita-Hirzel H."/>
            <person name="Oudot-Le Secq M.P."/>
            <person name="Peter M."/>
            <person name="Quesneville H."/>
            <person name="Rajashekar B."/>
            <person name="Reich M."/>
            <person name="Rouhier N."/>
            <person name="Schmutz J."/>
            <person name="Yin T."/>
            <person name="Chalot M."/>
            <person name="Henrissat B."/>
            <person name="Kuees U."/>
            <person name="Lucas S."/>
            <person name="Van de Peer Y."/>
            <person name="Podila G.K."/>
            <person name="Polle A."/>
            <person name="Pukkila P.J."/>
            <person name="Richardson P.M."/>
            <person name="Rouze P."/>
            <person name="Sanders I.R."/>
            <person name="Stajich J.E."/>
            <person name="Tunlid A."/>
            <person name="Tuskan G."/>
            <person name="Grigoriev I.V."/>
        </authorList>
    </citation>
    <scope>NUCLEOTIDE SEQUENCE [LARGE SCALE GENOMIC DNA]</scope>
    <source>
        <strain evidence="3">S238N-H82 / ATCC MYA-4686</strain>
    </source>
</reference>
<evidence type="ECO:0000256" key="1">
    <source>
        <dbReference type="SAM" id="MobiDB-lite"/>
    </source>
</evidence>
<proteinExistence type="predicted"/>
<accession>B0DRJ8</accession>
<dbReference type="Proteomes" id="UP000001194">
    <property type="component" value="Unassembled WGS sequence"/>
</dbReference>
<feature type="region of interest" description="Disordered" evidence="1">
    <location>
        <begin position="182"/>
        <end position="219"/>
    </location>
</feature>
<evidence type="ECO:0000313" key="3">
    <source>
        <dbReference type="Proteomes" id="UP000001194"/>
    </source>
</evidence>
<dbReference type="InParanoid" id="B0DRJ8"/>
<organism evidence="3">
    <name type="scientific">Laccaria bicolor (strain S238N-H82 / ATCC MYA-4686)</name>
    <name type="common">Bicoloured deceiver</name>
    <name type="synonym">Laccaria laccata var. bicolor</name>
    <dbReference type="NCBI Taxonomy" id="486041"/>
    <lineage>
        <taxon>Eukaryota</taxon>
        <taxon>Fungi</taxon>
        <taxon>Dikarya</taxon>
        <taxon>Basidiomycota</taxon>
        <taxon>Agaricomycotina</taxon>
        <taxon>Agaricomycetes</taxon>
        <taxon>Agaricomycetidae</taxon>
        <taxon>Agaricales</taxon>
        <taxon>Agaricineae</taxon>
        <taxon>Hydnangiaceae</taxon>
        <taxon>Laccaria</taxon>
    </lineage>
</organism>